<accession>A4BI72</accession>
<dbReference type="Gene3D" id="3.30.70.890">
    <property type="entry name" value="GHMP kinase, C-terminal domain"/>
    <property type="match status" value="1"/>
</dbReference>
<evidence type="ECO:0000259" key="11">
    <source>
        <dbReference type="Pfam" id="PF00288"/>
    </source>
</evidence>
<dbReference type="InterPro" id="IPR004424">
    <property type="entry name" value="IspE"/>
</dbReference>
<dbReference type="SUPFAM" id="SSF55060">
    <property type="entry name" value="GHMP Kinase, C-terminal domain"/>
    <property type="match status" value="1"/>
</dbReference>
<dbReference type="PANTHER" id="PTHR43527">
    <property type="entry name" value="4-DIPHOSPHOCYTIDYL-2-C-METHYL-D-ERYTHRITOL KINASE, CHLOROPLASTIC"/>
    <property type="match status" value="1"/>
</dbReference>
<dbReference type="Pfam" id="PF00288">
    <property type="entry name" value="GHMP_kinases_N"/>
    <property type="match status" value="1"/>
</dbReference>
<dbReference type="GO" id="GO:0005524">
    <property type="term" value="F:ATP binding"/>
    <property type="evidence" value="ECO:0007669"/>
    <property type="project" value="UniProtKB-UniRule"/>
</dbReference>
<evidence type="ECO:0000256" key="7">
    <source>
        <dbReference type="ARBA" id="ARBA00022840"/>
    </source>
</evidence>
<evidence type="ECO:0000256" key="2">
    <source>
        <dbReference type="ARBA" id="ARBA00012052"/>
    </source>
</evidence>
<dbReference type="InterPro" id="IPR013750">
    <property type="entry name" value="GHMP_kinase_C_dom"/>
</dbReference>
<dbReference type="AlphaFoldDB" id="A4BI72"/>
<dbReference type="Pfam" id="PF08544">
    <property type="entry name" value="GHMP_kinases_C"/>
    <property type="match status" value="1"/>
</dbReference>
<feature type="active site" evidence="10">
    <location>
        <position position="137"/>
    </location>
</feature>
<dbReference type="Proteomes" id="UP000005953">
    <property type="component" value="Unassembled WGS sequence"/>
</dbReference>
<keyword evidence="14" id="KW-1185">Reference proteome</keyword>
<evidence type="ECO:0000313" key="13">
    <source>
        <dbReference type="EMBL" id="EAR08215.1"/>
    </source>
</evidence>
<evidence type="ECO:0000259" key="12">
    <source>
        <dbReference type="Pfam" id="PF08544"/>
    </source>
</evidence>
<evidence type="ECO:0000256" key="1">
    <source>
        <dbReference type="ARBA" id="ARBA00009684"/>
    </source>
</evidence>
<organism evidence="13 14">
    <name type="scientific">Reinekea blandensis MED297</name>
    <dbReference type="NCBI Taxonomy" id="314283"/>
    <lineage>
        <taxon>Bacteria</taxon>
        <taxon>Pseudomonadati</taxon>
        <taxon>Pseudomonadota</taxon>
        <taxon>Gammaproteobacteria</taxon>
        <taxon>Oceanospirillales</taxon>
        <taxon>Saccharospirillaceae</taxon>
        <taxon>Reinekea</taxon>
    </lineage>
</organism>
<dbReference type="RefSeq" id="WP_008043003.1">
    <property type="nucleotide sequence ID" value="NZ_CH724149.1"/>
</dbReference>
<dbReference type="NCBIfam" id="TIGR00154">
    <property type="entry name" value="ispE"/>
    <property type="match status" value="1"/>
</dbReference>
<evidence type="ECO:0000256" key="9">
    <source>
        <dbReference type="ARBA" id="ARBA00032554"/>
    </source>
</evidence>
<evidence type="ECO:0000256" key="8">
    <source>
        <dbReference type="ARBA" id="ARBA00023229"/>
    </source>
</evidence>
<name>A4BI72_9GAMM</name>
<evidence type="ECO:0000256" key="4">
    <source>
        <dbReference type="ARBA" id="ARBA00022679"/>
    </source>
</evidence>
<keyword evidence="8 10" id="KW-0414">Isoprene biosynthesis</keyword>
<dbReference type="InterPro" id="IPR006204">
    <property type="entry name" value="GHMP_kinase_N_dom"/>
</dbReference>
<dbReference type="GO" id="GO:0019288">
    <property type="term" value="P:isopentenyl diphosphate biosynthetic process, methylerythritol 4-phosphate pathway"/>
    <property type="evidence" value="ECO:0007669"/>
    <property type="project" value="UniProtKB-UniRule"/>
</dbReference>
<evidence type="ECO:0000256" key="5">
    <source>
        <dbReference type="ARBA" id="ARBA00022741"/>
    </source>
</evidence>
<comment type="pathway">
    <text evidence="10">Isoprenoid biosynthesis; isopentenyl diphosphate biosynthesis via DXP pathway; isopentenyl diphosphate from 1-deoxy-D-xylulose 5-phosphate: step 3/6.</text>
</comment>
<gene>
    <name evidence="10" type="primary">ispE</name>
    <name evidence="13" type="ORF">MED297_14790</name>
</gene>
<comment type="catalytic activity">
    <reaction evidence="10">
        <text>4-CDP-2-C-methyl-D-erythritol + ATP = 4-CDP-2-C-methyl-D-erythritol 2-phosphate + ADP + H(+)</text>
        <dbReference type="Rhea" id="RHEA:18437"/>
        <dbReference type="ChEBI" id="CHEBI:15378"/>
        <dbReference type="ChEBI" id="CHEBI:30616"/>
        <dbReference type="ChEBI" id="CHEBI:57823"/>
        <dbReference type="ChEBI" id="CHEBI:57919"/>
        <dbReference type="ChEBI" id="CHEBI:456216"/>
        <dbReference type="EC" id="2.7.1.148"/>
    </reaction>
</comment>
<feature type="binding site" evidence="10">
    <location>
        <begin position="95"/>
        <end position="105"/>
    </location>
    <ligand>
        <name>ATP</name>
        <dbReference type="ChEBI" id="CHEBI:30616"/>
    </ligand>
</feature>
<dbReference type="PANTHER" id="PTHR43527:SF2">
    <property type="entry name" value="4-DIPHOSPHOCYTIDYL-2-C-METHYL-D-ERYTHRITOL KINASE, CHLOROPLASTIC"/>
    <property type="match status" value="1"/>
</dbReference>
<feature type="domain" description="GHMP kinase N-terminal" evidence="11">
    <location>
        <begin position="67"/>
        <end position="144"/>
    </location>
</feature>
<dbReference type="UniPathway" id="UPA00056">
    <property type="reaction ID" value="UER00094"/>
</dbReference>
<protein>
    <recommendedName>
        <fullName evidence="3 10">4-diphosphocytidyl-2-C-methyl-D-erythritol kinase</fullName>
        <shortName evidence="10">CMK</shortName>
        <ecNumber evidence="2 10">2.7.1.148</ecNumber>
    </recommendedName>
    <alternativeName>
        <fullName evidence="9 10">4-(cytidine-5'-diphospho)-2-C-methyl-D-erythritol kinase</fullName>
    </alternativeName>
</protein>
<dbReference type="InterPro" id="IPR014721">
    <property type="entry name" value="Ribsml_uS5_D2-typ_fold_subgr"/>
</dbReference>
<evidence type="ECO:0000256" key="6">
    <source>
        <dbReference type="ARBA" id="ARBA00022777"/>
    </source>
</evidence>
<dbReference type="InterPro" id="IPR036554">
    <property type="entry name" value="GHMP_kinase_C_sf"/>
</dbReference>
<keyword evidence="5 10" id="KW-0547">Nucleotide-binding</keyword>
<dbReference type="Gene3D" id="3.30.230.10">
    <property type="match status" value="1"/>
</dbReference>
<dbReference type="EMBL" id="AAOE01000024">
    <property type="protein sequence ID" value="EAR08215.1"/>
    <property type="molecule type" value="Genomic_DNA"/>
</dbReference>
<dbReference type="OrthoDB" id="9809438at2"/>
<comment type="caution">
    <text evidence="13">The sequence shown here is derived from an EMBL/GenBank/DDBJ whole genome shotgun (WGS) entry which is preliminary data.</text>
</comment>
<reference evidence="13 14" key="1">
    <citation type="submission" date="2006-02" db="EMBL/GenBank/DDBJ databases">
        <authorList>
            <person name="Pinhassi J."/>
            <person name="Pedros-Alio C."/>
            <person name="Ferriera S."/>
            <person name="Johnson J."/>
            <person name="Kravitz S."/>
            <person name="Halpern A."/>
            <person name="Remington K."/>
            <person name="Beeson K."/>
            <person name="Tran B."/>
            <person name="Rogers Y.-H."/>
            <person name="Friedman R."/>
            <person name="Venter J.C."/>
        </authorList>
    </citation>
    <scope>NUCLEOTIDE SEQUENCE [LARGE SCALE GENOMIC DNA]</scope>
    <source>
        <strain evidence="13 14">MED297</strain>
    </source>
</reference>
<feature type="active site" evidence="10">
    <location>
        <position position="12"/>
    </location>
</feature>
<dbReference type="SUPFAM" id="SSF54211">
    <property type="entry name" value="Ribosomal protein S5 domain 2-like"/>
    <property type="match status" value="1"/>
</dbReference>
<dbReference type="PIRSF" id="PIRSF010376">
    <property type="entry name" value="IspE"/>
    <property type="match status" value="1"/>
</dbReference>
<dbReference type="HAMAP" id="MF_00061">
    <property type="entry name" value="IspE"/>
    <property type="match status" value="1"/>
</dbReference>
<keyword evidence="4 10" id="KW-0808">Transferase</keyword>
<dbReference type="EC" id="2.7.1.148" evidence="2 10"/>
<dbReference type="InterPro" id="IPR020568">
    <property type="entry name" value="Ribosomal_Su5_D2-typ_SF"/>
</dbReference>
<sequence length="286" mass="31568">MPNTLTMPAPAKLNRFLHITGRRPDGYHELQTLFQMLDWSDQLTFTPTSQPGLLFHCSDPALETDDNLVARAYRLICEQVDQELPVSIHLQKFLPMGGGLGGGSSDAASTLLGLNQLFNLNLDQPTLERLGRTLGADVPVFVRGQTAWAEGIGDKLTPIALDELWHIIVHPNVHVSTATLFSHPELTRDTPVSTIQPELAIHGHNDFEPLVRRLYPQIDQAFECCQDYGNARLTGTGACLFMTMPDQASAENVRHSIQDRLPDANVYAVRGRNLSPAHQHLSAGRA</sequence>
<dbReference type="STRING" id="314283.MED297_14790"/>
<evidence type="ECO:0000256" key="3">
    <source>
        <dbReference type="ARBA" id="ARBA00017473"/>
    </source>
</evidence>
<evidence type="ECO:0000313" key="14">
    <source>
        <dbReference type="Proteomes" id="UP000005953"/>
    </source>
</evidence>
<proteinExistence type="inferred from homology"/>
<feature type="domain" description="GHMP kinase C-terminal" evidence="12">
    <location>
        <begin position="197"/>
        <end position="262"/>
    </location>
</feature>
<keyword evidence="7 10" id="KW-0067">ATP-binding</keyword>
<comment type="function">
    <text evidence="10">Catalyzes the phosphorylation of the position 2 hydroxy group of 4-diphosphocytidyl-2C-methyl-D-erythritol.</text>
</comment>
<dbReference type="GO" id="GO:0016114">
    <property type="term" value="P:terpenoid biosynthetic process"/>
    <property type="evidence" value="ECO:0007669"/>
    <property type="project" value="UniProtKB-UniRule"/>
</dbReference>
<evidence type="ECO:0000256" key="10">
    <source>
        <dbReference type="HAMAP-Rule" id="MF_00061"/>
    </source>
</evidence>
<dbReference type="GO" id="GO:0050515">
    <property type="term" value="F:4-(cytidine 5'-diphospho)-2-C-methyl-D-erythritol kinase activity"/>
    <property type="evidence" value="ECO:0007669"/>
    <property type="project" value="UniProtKB-UniRule"/>
</dbReference>
<comment type="similarity">
    <text evidence="1 10">Belongs to the GHMP kinase family. IspE subfamily.</text>
</comment>
<keyword evidence="6 10" id="KW-0418">Kinase</keyword>
<dbReference type="HOGENOM" id="CLU_053057_3_0_6"/>